<dbReference type="InterPro" id="IPR016059">
    <property type="entry name" value="DNA_ligase_ATP-dep_CS"/>
</dbReference>
<dbReference type="GO" id="GO:0006310">
    <property type="term" value="P:DNA recombination"/>
    <property type="evidence" value="ECO:0007669"/>
    <property type="project" value="InterPro"/>
</dbReference>
<dbReference type="InterPro" id="IPR012340">
    <property type="entry name" value="NA-bd_OB-fold"/>
</dbReference>
<dbReference type="PANTHER" id="PTHR45674">
    <property type="entry name" value="DNA LIGASE 1/3 FAMILY MEMBER"/>
    <property type="match status" value="1"/>
</dbReference>
<dbReference type="InterPro" id="IPR012309">
    <property type="entry name" value="DNA_ligase_ATP-dep_C"/>
</dbReference>
<protein>
    <recommendedName>
        <fullName evidence="2">DNA ligase (ATP)</fullName>
        <ecNumber evidence="2">6.5.1.1</ecNumber>
    </recommendedName>
</protein>
<dbReference type="KEGG" id="sman:C12CBH8_16480"/>
<keyword evidence="3 6" id="KW-0436">Ligase</keyword>
<dbReference type="GO" id="GO:0006281">
    <property type="term" value="P:DNA repair"/>
    <property type="evidence" value="ECO:0007669"/>
    <property type="project" value="InterPro"/>
</dbReference>
<proteinExistence type="inferred from homology"/>
<reference evidence="7" key="1">
    <citation type="submission" date="2020-07" db="EMBL/GenBank/DDBJ databases">
        <title>Complete genome sequencing of Clostridia bacterium strain 12CBH8.</title>
        <authorList>
            <person name="Sakamoto M."/>
            <person name="Murakami T."/>
            <person name="Mori H."/>
        </authorList>
    </citation>
    <scope>NUCLEOTIDE SEQUENCE [LARGE SCALE GENOMIC DNA]</scope>
    <source>
        <strain evidence="7">12CBH8</strain>
    </source>
</reference>
<dbReference type="PANTHER" id="PTHR45674:SF4">
    <property type="entry name" value="DNA LIGASE 1"/>
    <property type="match status" value="1"/>
</dbReference>
<dbReference type="InterPro" id="IPR050191">
    <property type="entry name" value="ATP-dep_DNA_ligase"/>
</dbReference>
<evidence type="ECO:0000313" key="6">
    <source>
        <dbReference type="EMBL" id="BCI61009.1"/>
    </source>
</evidence>
<dbReference type="RefSeq" id="WP_099322529.1">
    <property type="nucleotide sequence ID" value="NZ_AP023321.1"/>
</dbReference>
<dbReference type="Gene3D" id="2.40.50.140">
    <property type="entry name" value="Nucleic acid-binding proteins"/>
    <property type="match status" value="1"/>
</dbReference>
<comment type="similarity">
    <text evidence="1">Belongs to the ATP-dependent DNA ligase family.</text>
</comment>
<dbReference type="SUPFAM" id="SSF56091">
    <property type="entry name" value="DNA ligase/mRNA capping enzyme, catalytic domain"/>
    <property type="match status" value="1"/>
</dbReference>
<name>A0A7I8D6A2_9FIRM</name>
<dbReference type="GO" id="GO:0003910">
    <property type="term" value="F:DNA ligase (ATP) activity"/>
    <property type="evidence" value="ECO:0007669"/>
    <property type="project" value="UniProtKB-EC"/>
</dbReference>
<dbReference type="Gene3D" id="3.30.470.30">
    <property type="entry name" value="DNA ligase/mRNA capping enzyme"/>
    <property type="match status" value="1"/>
</dbReference>
<evidence type="ECO:0000256" key="1">
    <source>
        <dbReference type="ARBA" id="ARBA00007572"/>
    </source>
</evidence>
<organism evidence="6 7">
    <name type="scientific">Solibaculum mannosilyticum</name>
    <dbReference type="NCBI Taxonomy" id="2780922"/>
    <lineage>
        <taxon>Bacteria</taxon>
        <taxon>Bacillati</taxon>
        <taxon>Bacillota</taxon>
        <taxon>Clostridia</taxon>
        <taxon>Eubacteriales</taxon>
        <taxon>Oscillospiraceae</taxon>
        <taxon>Solibaculum</taxon>
    </lineage>
</organism>
<dbReference type="NCBIfam" id="TIGR02779">
    <property type="entry name" value="NHEJ_ligase_lig"/>
    <property type="match status" value="1"/>
</dbReference>
<dbReference type="PROSITE" id="PS00333">
    <property type="entry name" value="DNA_LIGASE_A2"/>
    <property type="match status" value="1"/>
</dbReference>
<dbReference type="AlphaFoldDB" id="A0A7I8D6A2"/>
<dbReference type="SUPFAM" id="SSF50249">
    <property type="entry name" value="Nucleic acid-binding proteins"/>
    <property type="match status" value="1"/>
</dbReference>
<dbReference type="InterPro" id="IPR012310">
    <property type="entry name" value="DNA_ligase_ATP-dep_cent"/>
</dbReference>
<dbReference type="EMBL" id="AP023321">
    <property type="protein sequence ID" value="BCI61009.1"/>
    <property type="molecule type" value="Genomic_DNA"/>
</dbReference>
<comment type="catalytic activity">
    <reaction evidence="4">
        <text>ATP + (deoxyribonucleotide)n-3'-hydroxyl + 5'-phospho-(deoxyribonucleotide)m = (deoxyribonucleotide)n+m + AMP + diphosphate.</text>
        <dbReference type="EC" id="6.5.1.1"/>
    </reaction>
</comment>
<dbReference type="Proteomes" id="UP000593890">
    <property type="component" value="Chromosome"/>
</dbReference>
<sequence>MESLFDRKNLHPMLIAENTAPFDHPGYLYEVKWDGERCIAYLDPKGKTTELRNKRNMILNPKVPELWQLHRQVKKKCILDGELLVLVDGKPNFYEIQRRSLMGNRFRLELAAKKHPATFVAFDCLWADGQDLMFQPLMERKRILKQAVKENERIAVSRYFEGKGAALYELAKQQQLEGIVAKRKESIYIQGKRTKDWVKIKNLQDEDFVVCGYIQKDNHMTSLVLGQYAETGGLVYKGHVTLGVGGAPFHKILEQPQASGPPLEVPQGHGNEDAVWIGPSMVCTVSYMEKTANGGMRQPVFKGLREDKTTEECIETR</sequence>
<evidence type="ECO:0000256" key="4">
    <source>
        <dbReference type="ARBA" id="ARBA00034003"/>
    </source>
</evidence>
<dbReference type="CDD" id="cd07971">
    <property type="entry name" value="OBF_DNA_ligase_LigD"/>
    <property type="match status" value="1"/>
</dbReference>
<dbReference type="Gene3D" id="3.30.1490.70">
    <property type="match status" value="1"/>
</dbReference>
<evidence type="ECO:0000259" key="5">
    <source>
        <dbReference type="PROSITE" id="PS50160"/>
    </source>
</evidence>
<evidence type="ECO:0000313" key="7">
    <source>
        <dbReference type="Proteomes" id="UP000593890"/>
    </source>
</evidence>
<evidence type="ECO:0000256" key="2">
    <source>
        <dbReference type="ARBA" id="ARBA00012727"/>
    </source>
</evidence>
<keyword evidence="7" id="KW-1185">Reference proteome</keyword>
<dbReference type="InterPro" id="IPR014146">
    <property type="entry name" value="LigD_ligase_dom"/>
</dbReference>
<dbReference type="GO" id="GO:0005524">
    <property type="term" value="F:ATP binding"/>
    <property type="evidence" value="ECO:0007669"/>
    <property type="project" value="InterPro"/>
</dbReference>
<gene>
    <name evidence="6" type="ORF">C12CBH8_16480</name>
</gene>
<feature type="domain" description="ATP-dependent DNA ligase family profile" evidence="5">
    <location>
        <begin position="110"/>
        <end position="232"/>
    </location>
</feature>
<accession>A0A7I8D6A2</accession>
<dbReference type="CDD" id="cd07906">
    <property type="entry name" value="Adenylation_DNA_ligase_LigD_LigC"/>
    <property type="match status" value="1"/>
</dbReference>
<dbReference type="PROSITE" id="PS50160">
    <property type="entry name" value="DNA_LIGASE_A3"/>
    <property type="match status" value="1"/>
</dbReference>
<dbReference type="Pfam" id="PF04679">
    <property type="entry name" value="DNA_ligase_A_C"/>
    <property type="match status" value="1"/>
</dbReference>
<evidence type="ECO:0000256" key="3">
    <source>
        <dbReference type="ARBA" id="ARBA00022598"/>
    </source>
</evidence>
<dbReference type="Pfam" id="PF01068">
    <property type="entry name" value="DNA_ligase_A_M"/>
    <property type="match status" value="1"/>
</dbReference>
<dbReference type="EC" id="6.5.1.1" evidence="2"/>